<dbReference type="PROSITE" id="PS50837">
    <property type="entry name" value="NACHT"/>
    <property type="match status" value="1"/>
</dbReference>
<gene>
    <name evidence="4" type="ORF">CERSUDRAFT_73859</name>
</gene>
<evidence type="ECO:0000313" key="4">
    <source>
        <dbReference type="EMBL" id="EMD36813.1"/>
    </source>
</evidence>
<proteinExistence type="predicted"/>
<dbReference type="InterPro" id="IPR059179">
    <property type="entry name" value="MLKL-like_MCAfunc"/>
</dbReference>
<dbReference type="Proteomes" id="UP000016930">
    <property type="component" value="Unassembled WGS sequence"/>
</dbReference>
<dbReference type="HOGENOM" id="CLU_000288_6_10_1"/>
<evidence type="ECO:0000259" key="3">
    <source>
        <dbReference type="PROSITE" id="PS50837"/>
    </source>
</evidence>
<dbReference type="OrthoDB" id="3027122at2759"/>
<evidence type="ECO:0000256" key="1">
    <source>
        <dbReference type="ARBA" id="ARBA00022737"/>
    </source>
</evidence>
<dbReference type="Pfam" id="PF24883">
    <property type="entry name" value="NPHP3_N"/>
    <property type="match status" value="1"/>
</dbReference>
<organism evidence="4 5">
    <name type="scientific">Ceriporiopsis subvermispora (strain B)</name>
    <name type="common">White-rot fungus</name>
    <name type="synonym">Gelatoporia subvermispora</name>
    <dbReference type="NCBI Taxonomy" id="914234"/>
    <lineage>
        <taxon>Eukaryota</taxon>
        <taxon>Fungi</taxon>
        <taxon>Dikarya</taxon>
        <taxon>Basidiomycota</taxon>
        <taxon>Agaricomycotina</taxon>
        <taxon>Agaricomycetes</taxon>
        <taxon>Polyporales</taxon>
        <taxon>Gelatoporiaceae</taxon>
        <taxon>Gelatoporia</taxon>
    </lineage>
</organism>
<dbReference type="AlphaFoldDB" id="M2QIF0"/>
<dbReference type="CDD" id="cd21037">
    <property type="entry name" value="MLKL_NTD"/>
    <property type="match status" value="1"/>
</dbReference>
<dbReference type="SUPFAM" id="SSF52540">
    <property type="entry name" value="P-loop containing nucleoside triphosphate hydrolases"/>
    <property type="match status" value="1"/>
</dbReference>
<dbReference type="EMBL" id="KB445797">
    <property type="protein sequence ID" value="EMD36813.1"/>
    <property type="molecule type" value="Genomic_DNA"/>
</dbReference>
<dbReference type="PANTHER" id="PTHR10039:SF17">
    <property type="entry name" value="FUNGAL STAND N-TERMINAL GOODBYE DOMAIN-CONTAINING PROTEIN-RELATED"/>
    <property type="match status" value="1"/>
</dbReference>
<dbReference type="Gene3D" id="3.40.50.300">
    <property type="entry name" value="P-loop containing nucleotide triphosphate hydrolases"/>
    <property type="match status" value="1"/>
</dbReference>
<evidence type="ECO:0000256" key="2">
    <source>
        <dbReference type="SAM" id="MobiDB-lite"/>
    </source>
</evidence>
<dbReference type="STRING" id="914234.M2QIF0"/>
<accession>M2QIF0</accession>
<sequence>MSVSLTMPGNPAGPSKSKRKLIELFNPKKKHKRTQAASTTPVANDPVAGCAPEAPNPTTSSRYPPRRLVHQSGESSKHAPAPDSNAKTSRRKVGWRVVKEVLETISDGCDLFLPLKAALVGVVAVMDAVDKVQDAREGFEEICEKIKGLQKILAYYESVPDRSPLVERRITKITTHLEMIADAINGKSGRGLFKRTLEATGDLQDIETMFRKLATLIDEFQLDCALHKEQLTEDIRTTEILSLLHAIPDAGIDAQAGDECMEGTRVGILQALDTWKDDDGGSRIFWLDGMAGTGKSAIARSFCLSLRRAGMLGGSFFCVKGSSRGTAKHIIPTLAVSIARQVPAYRDALLNVLQENPDIYINADKHVTDLLERPLRIASESKLPRLVLVVDAPDECSNHKATECILRKLVARAPHIPIRLFISSRPEQVIRRHLRSQPSNIVSEFRLQSIKQPLVQGEIRLYIDQRLREIRIRQRRLDPPYEFPPDWPCEDDVAALTRHSGNLWICAYSAIHHIERDPVPRLERMVERITTGNHHWEALERIYQPILTRAVNPDELEDDEIGAVKRILAIILTSPEPVPLSAIQARVGISAHQVNTSLEHLHPIIDISLDADCVISPIHLSLRDYFHKHHQP</sequence>
<name>M2QIF0_CERS8</name>
<dbReference type="InterPro" id="IPR056884">
    <property type="entry name" value="NPHP3-like_N"/>
</dbReference>
<dbReference type="InterPro" id="IPR027417">
    <property type="entry name" value="P-loop_NTPase"/>
</dbReference>
<evidence type="ECO:0000313" key="5">
    <source>
        <dbReference type="Proteomes" id="UP000016930"/>
    </source>
</evidence>
<protein>
    <recommendedName>
        <fullName evidence="3">NACHT domain-containing protein</fullName>
    </recommendedName>
</protein>
<keyword evidence="1" id="KW-0677">Repeat</keyword>
<feature type="domain" description="NACHT" evidence="3">
    <location>
        <begin position="283"/>
        <end position="426"/>
    </location>
</feature>
<dbReference type="PANTHER" id="PTHR10039">
    <property type="entry name" value="AMELOGENIN"/>
    <property type="match status" value="1"/>
</dbReference>
<reference evidence="4 5" key="1">
    <citation type="journal article" date="2012" name="Proc. Natl. Acad. Sci. U.S.A.">
        <title>Comparative genomics of Ceriporiopsis subvermispora and Phanerochaete chrysosporium provide insight into selective ligninolysis.</title>
        <authorList>
            <person name="Fernandez-Fueyo E."/>
            <person name="Ruiz-Duenas F.J."/>
            <person name="Ferreira P."/>
            <person name="Floudas D."/>
            <person name="Hibbett D.S."/>
            <person name="Canessa P."/>
            <person name="Larrondo L.F."/>
            <person name="James T.Y."/>
            <person name="Seelenfreund D."/>
            <person name="Lobos S."/>
            <person name="Polanco R."/>
            <person name="Tello M."/>
            <person name="Honda Y."/>
            <person name="Watanabe T."/>
            <person name="Watanabe T."/>
            <person name="Ryu J.S."/>
            <person name="Kubicek C.P."/>
            <person name="Schmoll M."/>
            <person name="Gaskell J."/>
            <person name="Hammel K.E."/>
            <person name="St John F.J."/>
            <person name="Vanden Wymelenberg A."/>
            <person name="Sabat G."/>
            <person name="Splinter BonDurant S."/>
            <person name="Syed K."/>
            <person name="Yadav J.S."/>
            <person name="Doddapaneni H."/>
            <person name="Subramanian V."/>
            <person name="Lavin J.L."/>
            <person name="Oguiza J.A."/>
            <person name="Perez G."/>
            <person name="Pisabarro A.G."/>
            <person name="Ramirez L."/>
            <person name="Santoyo F."/>
            <person name="Master E."/>
            <person name="Coutinho P.M."/>
            <person name="Henrissat B."/>
            <person name="Lombard V."/>
            <person name="Magnuson J.K."/>
            <person name="Kuees U."/>
            <person name="Hori C."/>
            <person name="Igarashi K."/>
            <person name="Samejima M."/>
            <person name="Held B.W."/>
            <person name="Barry K.W."/>
            <person name="LaButti K.M."/>
            <person name="Lapidus A."/>
            <person name="Lindquist E.A."/>
            <person name="Lucas S.M."/>
            <person name="Riley R."/>
            <person name="Salamov A.A."/>
            <person name="Hoffmeister D."/>
            <person name="Schwenk D."/>
            <person name="Hadar Y."/>
            <person name="Yarden O."/>
            <person name="de Vries R.P."/>
            <person name="Wiebenga A."/>
            <person name="Stenlid J."/>
            <person name="Eastwood D."/>
            <person name="Grigoriev I.V."/>
            <person name="Berka R.M."/>
            <person name="Blanchette R.A."/>
            <person name="Kersten P."/>
            <person name="Martinez A.T."/>
            <person name="Vicuna R."/>
            <person name="Cullen D."/>
        </authorList>
    </citation>
    <scope>NUCLEOTIDE SEQUENCE [LARGE SCALE GENOMIC DNA]</scope>
    <source>
        <strain evidence="4 5">B</strain>
    </source>
</reference>
<keyword evidence="5" id="KW-1185">Reference proteome</keyword>
<dbReference type="InterPro" id="IPR007111">
    <property type="entry name" value="NACHT_NTPase"/>
</dbReference>
<feature type="region of interest" description="Disordered" evidence="2">
    <location>
        <begin position="1"/>
        <end position="90"/>
    </location>
</feature>